<gene>
    <name evidence="3" type="ORF">O1G21_16365</name>
</gene>
<protein>
    <recommendedName>
        <fullName evidence="5">Serine/threonine protein kinase</fullName>
    </recommendedName>
</protein>
<organism evidence="3 4">
    <name type="scientific">Kitasatospora cathayae</name>
    <dbReference type="NCBI Taxonomy" id="3004092"/>
    <lineage>
        <taxon>Bacteria</taxon>
        <taxon>Bacillati</taxon>
        <taxon>Actinomycetota</taxon>
        <taxon>Actinomycetes</taxon>
        <taxon>Kitasatosporales</taxon>
        <taxon>Streptomycetaceae</taxon>
        <taxon>Kitasatospora</taxon>
    </lineage>
</organism>
<dbReference type="Proteomes" id="UP001212821">
    <property type="component" value="Chromosome"/>
</dbReference>
<feature type="compositionally biased region" description="Basic and acidic residues" evidence="1">
    <location>
        <begin position="1"/>
        <end position="17"/>
    </location>
</feature>
<evidence type="ECO:0000313" key="3">
    <source>
        <dbReference type="EMBL" id="WBP87263.1"/>
    </source>
</evidence>
<keyword evidence="2" id="KW-0472">Membrane</keyword>
<feature type="region of interest" description="Disordered" evidence="1">
    <location>
        <begin position="1"/>
        <end position="23"/>
    </location>
</feature>
<evidence type="ECO:0000256" key="2">
    <source>
        <dbReference type="SAM" id="Phobius"/>
    </source>
</evidence>
<dbReference type="EMBL" id="CP115450">
    <property type="protein sequence ID" value="WBP87263.1"/>
    <property type="molecule type" value="Genomic_DNA"/>
</dbReference>
<keyword evidence="2" id="KW-1133">Transmembrane helix</keyword>
<feature type="transmembrane region" description="Helical" evidence="2">
    <location>
        <begin position="39"/>
        <end position="59"/>
    </location>
</feature>
<name>A0ABY7Q3P0_9ACTN</name>
<evidence type="ECO:0008006" key="5">
    <source>
        <dbReference type="Google" id="ProtNLM"/>
    </source>
</evidence>
<evidence type="ECO:0000313" key="4">
    <source>
        <dbReference type="Proteomes" id="UP001212821"/>
    </source>
</evidence>
<sequence>MSFEDRLGELFRDEDPHAAGPDPAAVIAGARRRRARRRVGVGAAALAVALVCGATAVTVGGARPGGDATAGAGAAPSAGAYALVPQAQPTPTPTKTALPPSPVRQVAVGEKVQVTDTSRMWVTETQRCDEQLGPDGKWYSAFSCRDVTSDNLDHSQPQVYCQGTGDAQHLVSLCFYLGPTPDKIILFEGGKPLPATLVTAPGMKNWTAFYLVRPVKPQPQQTAPVGWPADPIGVYDAQDRLLAESPGRTADHKWVHAPGATGETTAPTAPTTLTTPTAPTAH</sequence>
<evidence type="ECO:0000256" key="1">
    <source>
        <dbReference type="SAM" id="MobiDB-lite"/>
    </source>
</evidence>
<proteinExistence type="predicted"/>
<dbReference type="RefSeq" id="WP_270144549.1">
    <property type="nucleotide sequence ID" value="NZ_CP115450.1"/>
</dbReference>
<feature type="compositionally biased region" description="Low complexity" evidence="1">
    <location>
        <begin position="257"/>
        <end position="282"/>
    </location>
</feature>
<feature type="region of interest" description="Disordered" evidence="1">
    <location>
        <begin position="247"/>
        <end position="282"/>
    </location>
</feature>
<reference evidence="4" key="1">
    <citation type="submission" date="2022-12" db="EMBL/GenBank/DDBJ databases">
        <authorList>
            <person name="Mo P."/>
        </authorList>
    </citation>
    <scope>NUCLEOTIDE SEQUENCE [LARGE SCALE GENOMIC DNA]</scope>
    <source>
        <strain evidence="4">HUAS 3-15</strain>
    </source>
</reference>
<accession>A0ABY7Q3P0</accession>
<keyword evidence="4" id="KW-1185">Reference proteome</keyword>
<keyword evidence="2" id="KW-0812">Transmembrane</keyword>